<reference evidence="1" key="1">
    <citation type="submission" date="2013-11" db="EMBL/GenBank/DDBJ databases">
        <title>The Genome Sequence of Phytophthora parasitica IAC_01/95.</title>
        <authorList>
            <consortium name="The Broad Institute Genomics Platform"/>
            <person name="Russ C."/>
            <person name="Tyler B."/>
            <person name="Panabieres F."/>
            <person name="Shan W."/>
            <person name="Tripathy S."/>
            <person name="Grunwald N."/>
            <person name="Machado M."/>
            <person name="Johnson C.S."/>
            <person name="Arredondo F."/>
            <person name="Hong C."/>
            <person name="Coffey M."/>
            <person name="Young S.K."/>
            <person name="Zeng Q."/>
            <person name="Gargeya S."/>
            <person name="Fitzgerald M."/>
            <person name="Abouelleil A."/>
            <person name="Alvarado L."/>
            <person name="Chapman S.B."/>
            <person name="Gainer-Dewar J."/>
            <person name="Goldberg J."/>
            <person name="Griggs A."/>
            <person name="Gujja S."/>
            <person name="Hansen M."/>
            <person name="Howarth C."/>
            <person name="Imamovic A."/>
            <person name="Ireland A."/>
            <person name="Larimer J."/>
            <person name="McCowan C."/>
            <person name="Murphy C."/>
            <person name="Pearson M."/>
            <person name="Poon T.W."/>
            <person name="Priest M."/>
            <person name="Roberts A."/>
            <person name="Saif S."/>
            <person name="Shea T."/>
            <person name="Sykes S."/>
            <person name="Wortman J."/>
            <person name="Nusbaum C."/>
            <person name="Birren B."/>
        </authorList>
    </citation>
    <scope>NUCLEOTIDE SEQUENCE [LARGE SCALE GENOMIC DNA]</scope>
    <source>
        <strain evidence="1">IAC_01/95</strain>
    </source>
</reference>
<gene>
    <name evidence="1" type="ORF">L914_01831</name>
</gene>
<sequence length="109" mass="12918">MPYTATNHRIHCYLSYRGFKWEPDIVSNVLPKHVVCQYCYLKLQESNVMHQHRRYCAENSQALKNQETRRCTDNIEGNWVCVLCGETFPKSGTYWSHVFRGCNKKRKAD</sequence>
<name>W2P3S0_PHYNI</name>
<dbReference type="AlphaFoldDB" id="W2P3S0"/>
<accession>W2P3S0</accession>
<dbReference type="VEuPathDB" id="FungiDB:PPTG_03807"/>
<organism evidence="1">
    <name type="scientific">Phytophthora nicotianae</name>
    <name type="common">Potato buckeye rot agent</name>
    <name type="synonym">Phytophthora parasitica</name>
    <dbReference type="NCBI Taxonomy" id="4792"/>
    <lineage>
        <taxon>Eukaryota</taxon>
        <taxon>Sar</taxon>
        <taxon>Stramenopiles</taxon>
        <taxon>Oomycota</taxon>
        <taxon>Peronosporomycetes</taxon>
        <taxon>Peronosporales</taxon>
        <taxon>Peronosporaceae</taxon>
        <taxon>Phytophthora</taxon>
    </lineage>
</organism>
<evidence type="ECO:0008006" key="2">
    <source>
        <dbReference type="Google" id="ProtNLM"/>
    </source>
</evidence>
<dbReference type="EMBL" id="KI690878">
    <property type="protein sequence ID" value="ETM54883.1"/>
    <property type="molecule type" value="Genomic_DNA"/>
</dbReference>
<protein>
    <recommendedName>
        <fullName evidence="2">C2H2-type domain-containing protein</fullName>
    </recommendedName>
</protein>
<proteinExistence type="predicted"/>
<dbReference type="Proteomes" id="UP000054532">
    <property type="component" value="Unassembled WGS sequence"/>
</dbReference>
<evidence type="ECO:0000313" key="1">
    <source>
        <dbReference type="EMBL" id="ETM54883.1"/>
    </source>
</evidence>